<dbReference type="EMBL" id="JAIWYP010000004">
    <property type="protein sequence ID" value="KAH3838183.1"/>
    <property type="molecule type" value="Genomic_DNA"/>
</dbReference>
<reference evidence="1" key="2">
    <citation type="submission" date="2020-11" db="EMBL/GenBank/DDBJ databases">
        <authorList>
            <person name="McCartney M.A."/>
            <person name="Auch B."/>
            <person name="Kono T."/>
            <person name="Mallez S."/>
            <person name="Becker A."/>
            <person name="Gohl D.M."/>
            <person name="Silverstein K.A.T."/>
            <person name="Koren S."/>
            <person name="Bechman K.B."/>
            <person name="Herman A."/>
            <person name="Abrahante J.E."/>
            <person name="Garbe J."/>
        </authorList>
    </citation>
    <scope>NUCLEOTIDE SEQUENCE</scope>
    <source>
        <strain evidence="1">Duluth1</strain>
        <tissue evidence="1">Whole animal</tissue>
    </source>
</reference>
<reference evidence="1" key="1">
    <citation type="journal article" date="2019" name="bioRxiv">
        <title>The Genome of the Zebra Mussel, Dreissena polymorpha: A Resource for Invasive Species Research.</title>
        <authorList>
            <person name="McCartney M.A."/>
            <person name="Auch B."/>
            <person name="Kono T."/>
            <person name="Mallez S."/>
            <person name="Zhang Y."/>
            <person name="Obille A."/>
            <person name="Becker A."/>
            <person name="Abrahante J.E."/>
            <person name="Garbe J."/>
            <person name="Badalamenti J.P."/>
            <person name="Herman A."/>
            <person name="Mangelson H."/>
            <person name="Liachko I."/>
            <person name="Sullivan S."/>
            <person name="Sone E.D."/>
            <person name="Koren S."/>
            <person name="Silverstein K.A.T."/>
            <person name="Beckman K.B."/>
            <person name="Gohl D.M."/>
        </authorList>
    </citation>
    <scope>NUCLEOTIDE SEQUENCE</scope>
    <source>
        <strain evidence="1">Duluth1</strain>
        <tissue evidence="1">Whole animal</tissue>
    </source>
</reference>
<dbReference type="Proteomes" id="UP000828390">
    <property type="component" value="Unassembled WGS sequence"/>
</dbReference>
<evidence type="ECO:0000313" key="2">
    <source>
        <dbReference type="Proteomes" id="UP000828390"/>
    </source>
</evidence>
<accession>A0A9D4QP65</accession>
<proteinExistence type="predicted"/>
<keyword evidence="2" id="KW-1185">Reference proteome</keyword>
<name>A0A9D4QP65_DREPO</name>
<evidence type="ECO:0000313" key="1">
    <source>
        <dbReference type="EMBL" id="KAH3838183.1"/>
    </source>
</evidence>
<comment type="caution">
    <text evidence="1">The sequence shown here is derived from an EMBL/GenBank/DDBJ whole genome shotgun (WGS) entry which is preliminary data.</text>
</comment>
<sequence>MDLSLLKTRVHLLTLITNSLLTMKATQWRCIESSPLDHFLCPSYVDDSANPSNITSASPKMSQRYCFSSSVSSWTLPHALSVIRSLFLWLFALSPTISMD</sequence>
<protein>
    <submittedName>
        <fullName evidence="1">Uncharacterized protein</fullName>
    </submittedName>
</protein>
<gene>
    <name evidence="1" type="ORF">DPMN_111591</name>
</gene>
<organism evidence="1 2">
    <name type="scientific">Dreissena polymorpha</name>
    <name type="common">Zebra mussel</name>
    <name type="synonym">Mytilus polymorpha</name>
    <dbReference type="NCBI Taxonomy" id="45954"/>
    <lineage>
        <taxon>Eukaryota</taxon>
        <taxon>Metazoa</taxon>
        <taxon>Spiralia</taxon>
        <taxon>Lophotrochozoa</taxon>
        <taxon>Mollusca</taxon>
        <taxon>Bivalvia</taxon>
        <taxon>Autobranchia</taxon>
        <taxon>Heteroconchia</taxon>
        <taxon>Euheterodonta</taxon>
        <taxon>Imparidentia</taxon>
        <taxon>Neoheterodontei</taxon>
        <taxon>Myida</taxon>
        <taxon>Dreissenoidea</taxon>
        <taxon>Dreissenidae</taxon>
        <taxon>Dreissena</taxon>
    </lineage>
</organism>
<dbReference type="AlphaFoldDB" id="A0A9D4QP65"/>